<feature type="transmembrane region" description="Helical" evidence="1">
    <location>
        <begin position="618"/>
        <end position="643"/>
    </location>
</feature>
<dbReference type="OrthoDB" id="8904098at2759"/>
<feature type="transmembrane region" description="Helical" evidence="1">
    <location>
        <begin position="193"/>
        <end position="212"/>
    </location>
</feature>
<proteinExistence type="predicted"/>
<feature type="transmembrane region" description="Helical" evidence="1">
    <location>
        <begin position="389"/>
        <end position="411"/>
    </location>
</feature>
<feature type="transmembrane region" description="Helical" evidence="1">
    <location>
        <begin position="277"/>
        <end position="299"/>
    </location>
</feature>
<feature type="transmembrane region" description="Helical" evidence="1">
    <location>
        <begin position="528"/>
        <end position="548"/>
    </location>
</feature>
<sequence length="687" mass="73347">MHASADGHTGPDVELGRVEGPRALSLDQINCHRHTSMDSDDDCRPRDSTWLYRSTQDAESLANLDGLDWAELRGTDVDTSTMPRTFSRTSCAAIVHDCPLPKLKKHPSKSNVVDAMLPKAHPKQIFVQQWTTCVTPVPGKEMIQSHAAAPLIPVGWVVGSVAAVSSTLVGAALFHADDLRSSLSLDAFPRATLILVVHVALGALSFVGGVVGDRAVHRMHVVRPSVWLWCVGTLFLTVAGHPFVASRRLYTAGLVLVFISSGGLLPNLVATSSLGPTFLHCALAQLSATSIIHGLFNALVAASTAAYVVLAVLAALSTATLVGMHMTIYRRWLDPAPTNLASLGVYISGIPLLWRGYLAGVAGMVLGGALCAMSLICSHDDVHLYGKQFAVATGGVVLVVLGWLWTIFWGVAMVHPSGALRAWAVAPPPPADLVSPASPDKDSLPSEPEVAPVSPMECMAPTLALVVFSSFVRGQLYAMYVLQACQCSLQLVGDVTYNPEYTAVVTHVIALAVAPGIPRLFPRLPSRLGLAMLLYLMASFMSGIVELYRRSSSRFSDADLVDRTGPPTCHKNPSAYSIIWTGPQLALMGISEAIVQTTMGYVVHSAWPPTFQGLGHGLLALCNAVGYATALGMSIIVIHWYTAPAPADLVLVFLLVTSMGCAVIACMKRLLVLDEHHRIWPNMMSST</sequence>
<feature type="transmembrane region" description="Helical" evidence="1">
    <location>
        <begin position="360"/>
        <end position="377"/>
    </location>
</feature>
<dbReference type="GeneID" id="20089342"/>
<dbReference type="InterPro" id="IPR036259">
    <property type="entry name" value="MFS_trans_sf"/>
</dbReference>
<organism evidence="2">
    <name type="scientific">Aphanomyces invadans</name>
    <dbReference type="NCBI Taxonomy" id="157072"/>
    <lineage>
        <taxon>Eukaryota</taxon>
        <taxon>Sar</taxon>
        <taxon>Stramenopiles</taxon>
        <taxon>Oomycota</taxon>
        <taxon>Saprolegniomycetes</taxon>
        <taxon>Saprolegniales</taxon>
        <taxon>Verrucalvaceae</taxon>
        <taxon>Aphanomyces</taxon>
    </lineage>
</organism>
<feature type="transmembrane region" description="Helical" evidence="1">
    <location>
        <begin position="305"/>
        <end position="324"/>
    </location>
</feature>
<evidence type="ECO:0000256" key="1">
    <source>
        <dbReference type="SAM" id="Phobius"/>
    </source>
</evidence>
<feature type="transmembrane region" description="Helical" evidence="1">
    <location>
        <begin position="151"/>
        <end position="173"/>
    </location>
</feature>
<protein>
    <submittedName>
        <fullName evidence="2">Uncharacterized protein</fullName>
    </submittedName>
</protein>
<dbReference type="VEuPathDB" id="FungiDB:H310_12292"/>
<name>A0A024TIU4_9STRA</name>
<keyword evidence="1" id="KW-0472">Membrane</keyword>
<keyword evidence="1" id="KW-0812">Transmembrane</keyword>
<feature type="transmembrane region" description="Helical" evidence="1">
    <location>
        <begin position="224"/>
        <end position="244"/>
    </location>
</feature>
<keyword evidence="1" id="KW-1133">Transmembrane helix</keyword>
<dbReference type="AlphaFoldDB" id="A0A024TIU4"/>
<feature type="transmembrane region" description="Helical" evidence="1">
    <location>
        <begin position="649"/>
        <end position="671"/>
    </location>
</feature>
<feature type="transmembrane region" description="Helical" evidence="1">
    <location>
        <begin position="250"/>
        <end position="270"/>
    </location>
</feature>
<dbReference type="EMBL" id="KI913988">
    <property type="protein sequence ID" value="ETV93958.1"/>
    <property type="molecule type" value="Genomic_DNA"/>
</dbReference>
<evidence type="ECO:0000313" key="2">
    <source>
        <dbReference type="EMBL" id="ETV93958.1"/>
    </source>
</evidence>
<dbReference type="RefSeq" id="XP_008877518.1">
    <property type="nucleotide sequence ID" value="XM_008879296.1"/>
</dbReference>
<dbReference type="Gene3D" id="1.20.1250.20">
    <property type="entry name" value="MFS general substrate transporter like domains"/>
    <property type="match status" value="1"/>
</dbReference>
<gene>
    <name evidence="2" type="ORF">H310_12292</name>
</gene>
<reference evidence="2" key="1">
    <citation type="submission" date="2013-12" db="EMBL/GenBank/DDBJ databases">
        <title>The Genome Sequence of Aphanomyces invadans NJM9701.</title>
        <authorList>
            <consortium name="The Broad Institute Genomics Platform"/>
            <person name="Russ C."/>
            <person name="Tyler B."/>
            <person name="van West P."/>
            <person name="Dieguez-Uribeondo J."/>
            <person name="Young S.K."/>
            <person name="Zeng Q."/>
            <person name="Gargeya S."/>
            <person name="Fitzgerald M."/>
            <person name="Abouelleil A."/>
            <person name="Alvarado L."/>
            <person name="Chapman S.B."/>
            <person name="Gainer-Dewar J."/>
            <person name="Goldberg J."/>
            <person name="Griggs A."/>
            <person name="Gujja S."/>
            <person name="Hansen M."/>
            <person name="Howarth C."/>
            <person name="Imamovic A."/>
            <person name="Ireland A."/>
            <person name="Larimer J."/>
            <person name="McCowan C."/>
            <person name="Murphy C."/>
            <person name="Pearson M."/>
            <person name="Poon T.W."/>
            <person name="Priest M."/>
            <person name="Roberts A."/>
            <person name="Saif S."/>
            <person name="Shea T."/>
            <person name="Sykes S."/>
            <person name="Wortman J."/>
            <person name="Nusbaum C."/>
            <person name="Birren B."/>
        </authorList>
    </citation>
    <scope>NUCLEOTIDE SEQUENCE [LARGE SCALE GENOMIC DNA]</scope>
    <source>
        <strain evidence="2">NJM9701</strain>
    </source>
</reference>
<accession>A0A024TIU4</accession>
<dbReference type="eggNOG" id="ENOG502S97C">
    <property type="taxonomic scope" value="Eukaryota"/>
</dbReference>